<evidence type="ECO:0000256" key="1">
    <source>
        <dbReference type="SAM" id="SignalP"/>
    </source>
</evidence>
<accession>A0A6S6S7Z8</accession>
<dbReference type="EMBL" id="CACVAR010000035">
    <property type="protein sequence ID" value="CAA6799237.1"/>
    <property type="molecule type" value="Genomic_DNA"/>
</dbReference>
<name>A0A6S6S7Z8_9BACT</name>
<feature type="chain" id="PRO_5028160438" description="Outer membrane protein beta-barrel domain-containing protein" evidence="1">
    <location>
        <begin position="30"/>
        <end position="166"/>
    </location>
</feature>
<reference evidence="2" key="1">
    <citation type="submission" date="2020-01" db="EMBL/GenBank/DDBJ databases">
        <authorList>
            <person name="Meier V. D."/>
            <person name="Meier V D."/>
        </authorList>
    </citation>
    <scope>NUCLEOTIDE SEQUENCE</scope>
    <source>
        <strain evidence="2">HLG_WM_MAG_03</strain>
    </source>
</reference>
<keyword evidence="1" id="KW-0732">Signal</keyword>
<protein>
    <recommendedName>
        <fullName evidence="3">Outer membrane protein beta-barrel domain-containing protein</fullName>
    </recommendedName>
</protein>
<sequence>MYLKTQNSFLKSSTTSLLLLLSLSTFSSAENFLNHFKGTWGVGIGNLDTNYHNADTETSLSPYIFGSLGALQIEANRVHYPLYTSPSYSLLATGNYRTQQYSDQLNLDKSIELGLTLDVPLTYGFNSRLTVLGDVSDKHKGTEVDAQLYRHDSLGNFSFLTALAVQ</sequence>
<dbReference type="InterPro" id="IPR010583">
    <property type="entry name" value="MipA"/>
</dbReference>
<gene>
    <name evidence="2" type="ORF">HELGO_WM30028</name>
</gene>
<feature type="non-terminal residue" evidence="2">
    <location>
        <position position="166"/>
    </location>
</feature>
<dbReference type="AlphaFoldDB" id="A0A6S6S7Z8"/>
<dbReference type="Pfam" id="PF06629">
    <property type="entry name" value="MipA"/>
    <property type="match status" value="1"/>
</dbReference>
<feature type="signal peptide" evidence="1">
    <location>
        <begin position="1"/>
        <end position="29"/>
    </location>
</feature>
<organism evidence="2">
    <name type="scientific">uncultured Sulfurovum sp</name>
    <dbReference type="NCBI Taxonomy" id="269237"/>
    <lineage>
        <taxon>Bacteria</taxon>
        <taxon>Pseudomonadati</taxon>
        <taxon>Campylobacterota</taxon>
        <taxon>Epsilonproteobacteria</taxon>
        <taxon>Campylobacterales</taxon>
        <taxon>Sulfurovaceae</taxon>
        <taxon>Sulfurovum</taxon>
        <taxon>environmental samples</taxon>
    </lineage>
</organism>
<proteinExistence type="predicted"/>
<evidence type="ECO:0000313" key="2">
    <source>
        <dbReference type="EMBL" id="CAA6799237.1"/>
    </source>
</evidence>
<evidence type="ECO:0008006" key="3">
    <source>
        <dbReference type="Google" id="ProtNLM"/>
    </source>
</evidence>